<keyword evidence="4" id="KW-1185">Reference proteome</keyword>
<gene>
    <name evidence="3" type="ORF">K7X08_029154</name>
</gene>
<dbReference type="Proteomes" id="UP001152561">
    <property type="component" value="Unassembled WGS sequence"/>
</dbReference>
<dbReference type="GO" id="GO:0009451">
    <property type="term" value="P:RNA modification"/>
    <property type="evidence" value="ECO:0007669"/>
    <property type="project" value="InterPro"/>
</dbReference>
<dbReference type="Gene3D" id="1.25.40.10">
    <property type="entry name" value="Tetratricopeptide repeat domain"/>
    <property type="match status" value="1"/>
</dbReference>
<dbReference type="InterPro" id="IPR002885">
    <property type="entry name" value="PPR_rpt"/>
</dbReference>
<proteinExistence type="predicted"/>
<dbReference type="InterPro" id="IPR011990">
    <property type="entry name" value="TPR-like_helical_dom_sf"/>
</dbReference>
<dbReference type="InterPro" id="IPR046848">
    <property type="entry name" value="E_motif"/>
</dbReference>
<evidence type="ECO:0000256" key="2">
    <source>
        <dbReference type="PROSITE-ProRule" id="PRU00708"/>
    </source>
</evidence>
<feature type="repeat" description="PPR" evidence="2">
    <location>
        <begin position="57"/>
        <end position="91"/>
    </location>
</feature>
<sequence length="265" mass="29055">MAGVEKLSFCLRSSVVGTQNAACQLFSEFFLLVIPPTQFDSEVASFKLLEEIAYAADVDNWNTVISGCTQNGYFWEAINAFNLMRLKSYIILDTVTLVSVVSACGNLELICEGKSIHALALKTSTGQDIRVQNALITMYGKLSDMESARSVFELCVYLNLCSWNCMISALAQNGSSKEAIEFFRACNYHGDLQLGKKVARILFSLEPENVGYHLALSNIYNATGSWKEAGELRDIVHIKGLKKSAAYSLIDVGSCTDAKKSAAYS</sequence>
<accession>A0A9Q1L1S4</accession>
<dbReference type="Pfam" id="PF20431">
    <property type="entry name" value="E_motif"/>
    <property type="match status" value="1"/>
</dbReference>
<dbReference type="AlphaFoldDB" id="A0A9Q1L1S4"/>
<evidence type="ECO:0000313" key="3">
    <source>
        <dbReference type="EMBL" id="KAJ8526677.1"/>
    </source>
</evidence>
<name>A0A9Q1L1S4_9SOLA</name>
<dbReference type="GO" id="GO:0003723">
    <property type="term" value="F:RNA binding"/>
    <property type="evidence" value="ECO:0007669"/>
    <property type="project" value="InterPro"/>
</dbReference>
<dbReference type="PROSITE" id="PS51375">
    <property type="entry name" value="PPR"/>
    <property type="match status" value="1"/>
</dbReference>
<evidence type="ECO:0008006" key="5">
    <source>
        <dbReference type="Google" id="ProtNLM"/>
    </source>
</evidence>
<dbReference type="Pfam" id="PF01535">
    <property type="entry name" value="PPR"/>
    <property type="match status" value="3"/>
</dbReference>
<dbReference type="EMBL" id="JAJAGQ010000024">
    <property type="protein sequence ID" value="KAJ8526677.1"/>
    <property type="molecule type" value="Genomic_DNA"/>
</dbReference>
<keyword evidence="1" id="KW-0677">Repeat</keyword>
<organism evidence="3 4">
    <name type="scientific">Anisodus acutangulus</name>
    <dbReference type="NCBI Taxonomy" id="402998"/>
    <lineage>
        <taxon>Eukaryota</taxon>
        <taxon>Viridiplantae</taxon>
        <taxon>Streptophyta</taxon>
        <taxon>Embryophyta</taxon>
        <taxon>Tracheophyta</taxon>
        <taxon>Spermatophyta</taxon>
        <taxon>Magnoliopsida</taxon>
        <taxon>eudicotyledons</taxon>
        <taxon>Gunneridae</taxon>
        <taxon>Pentapetalae</taxon>
        <taxon>asterids</taxon>
        <taxon>lamiids</taxon>
        <taxon>Solanales</taxon>
        <taxon>Solanaceae</taxon>
        <taxon>Solanoideae</taxon>
        <taxon>Hyoscyameae</taxon>
        <taxon>Anisodus</taxon>
    </lineage>
</organism>
<dbReference type="OrthoDB" id="732433at2759"/>
<evidence type="ECO:0000256" key="1">
    <source>
        <dbReference type="ARBA" id="ARBA00022737"/>
    </source>
</evidence>
<dbReference type="InterPro" id="IPR046960">
    <property type="entry name" value="PPR_At4g14850-like_plant"/>
</dbReference>
<dbReference type="NCBIfam" id="TIGR00756">
    <property type="entry name" value="PPR"/>
    <property type="match status" value="1"/>
</dbReference>
<comment type="caution">
    <text evidence="3">The sequence shown here is derived from an EMBL/GenBank/DDBJ whole genome shotgun (WGS) entry which is preliminary data.</text>
</comment>
<dbReference type="PANTHER" id="PTHR47926">
    <property type="entry name" value="PENTATRICOPEPTIDE REPEAT-CONTAINING PROTEIN"/>
    <property type="match status" value="1"/>
</dbReference>
<evidence type="ECO:0000313" key="4">
    <source>
        <dbReference type="Proteomes" id="UP001152561"/>
    </source>
</evidence>
<reference evidence="4" key="1">
    <citation type="journal article" date="2023" name="Proc. Natl. Acad. Sci. U.S.A.">
        <title>Genomic and structural basis for evolution of tropane alkaloid biosynthesis.</title>
        <authorList>
            <person name="Wanga Y.-J."/>
            <person name="Taina T."/>
            <person name="Yua J.-Y."/>
            <person name="Lia J."/>
            <person name="Xua B."/>
            <person name="Chenc J."/>
            <person name="D'Auriad J.C."/>
            <person name="Huanga J.-P."/>
            <person name="Huanga S.-X."/>
        </authorList>
    </citation>
    <scope>NUCLEOTIDE SEQUENCE [LARGE SCALE GENOMIC DNA]</scope>
    <source>
        <strain evidence="4">cv. KIB-2019</strain>
    </source>
</reference>
<protein>
    <recommendedName>
        <fullName evidence="5">Pentatricopeptide repeat-containing protein</fullName>
    </recommendedName>
</protein>